<evidence type="ECO:0000313" key="1">
    <source>
        <dbReference type="EMBL" id="ANA49480.1"/>
    </source>
</evidence>
<dbReference type="Proteomes" id="UP000204511">
    <property type="component" value="Genome"/>
</dbReference>
<keyword evidence="2" id="KW-1185">Reference proteome</keyword>
<evidence type="ECO:0000313" key="2">
    <source>
        <dbReference type="Proteomes" id="UP000204511"/>
    </source>
</evidence>
<dbReference type="GeneID" id="29060310"/>
<accession>A0A1B0VV83</accession>
<name>A0A1B0VV83_9CAUD</name>
<reference evidence="2" key="1">
    <citation type="submission" date="2016-03" db="EMBL/GenBank/DDBJ databases">
        <authorList>
            <person name="Cucic S."/>
            <person name="Anany H."/>
            <person name="Brovko L."/>
            <person name="Kropinski A.M."/>
            <person name="Griffiths M.W."/>
        </authorList>
    </citation>
    <scope>NUCLEOTIDE SEQUENCE [LARGE SCALE GENOMIC DNA]</scope>
</reference>
<dbReference type="KEGG" id="vg:29060310"/>
<proteinExistence type="predicted"/>
<organism evidence="1 2">
    <name type="scientific">Salmonella phage vB_SnwM_CGG4-1</name>
    <dbReference type="NCBI Taxonomy" id="1815631"/>
    <lineage>
        <taxon>Viruses</taxon>
        <taxon>Duplodnaviria</taxon>
        <taxon>Heunggongvirae</taxon>
        <taxon>Uroviricota</taxon>
        <taxon>Caudoviricetes</taxon>
        <taxon>Pantevenvirales</taxon>
        <taxon>Straboviridae</taxon>
        <taxon>Tevenvirinae</taxon>
        <taxon>Gelderlandvirus</taxon>
        <taxon>Gelderlandvirus cgg41</taxon>
    </lineage>
</organism>
<dbReference type="EMBL" id="KU867307">
    <property type="protein sequence ID" value="ANA49480.1"/>
    <property type="molecule type" value="Genomic_DNA"/>
</dbReference>
<sequence length="77" mass="8875">MKSFKEFMSEATTLNEGLGKRFTTSELKKLKTHYSSVKSMLSKIEQYEEYTKISARKKEAEELYDTILDIAKDDGAI</sequence>
<gene>
    <name evidence="1" type="ORF">CGG41_125</name>
</gene>
<dbReference type="OrthoDB" id="35719at10239"/>
<protein>
    <submittedName>
        <fullName evidence="1">Uncharacterized protein</fullName>
    </submittedName>
</protein>
<dbReference type="RefSeq" id="YP_009286492.1">
    <property type="nucleotide sequence ID" value="NC_031065.1"/>
</dbReference>